<sequence>MGGNAGRRSARANEPLLERLARLAGSAARGNTLRLLKVPGRLPSRRQLQPVRPLTGETPRCWRACEAASDCFTSSTRVMDIKFPEAEGSGEEGSGKKKSKFKSIKKFFGKRKRKETLSPTGSGSLKQCQSASDVTASQSMHIDYDSEDELEMHEGIMGSRALSHESIFIPETAQEPTRPIRVFSQENVSDRIRALQLKLQQNWKLRASSPFGTSSKRVDDTGMSSEDDGLPRSPPETSLLQEMLNSSTAKFSDSHKHLSSLSLAGTGSEEEEQVTPSPLRSSSVESQLFPRQPSAKIISLQTSDCNLSPPADFDTPAEFSSCLDNSAAKHKLLVKPRNQRSSRTRRPASRNLSEFQNDLSCTPEEDKNERNEMLAELTCEGDSSNHKKPTESADLANSVYSQQLEMSKDLQHNLSHQNEKTRTLHTTSESHMLLCENKPEGCQNTQEISHTVLSLFLQKKVDTAALNLIANQESQREREHSETLKISSCSLLNSTSLNILNQENKQTYGVQSKYGMLSDKNVSTKDDVIPTLGGREKNTFKDAKALLEDISNKGTINASPSLPSTISLISKNSSHITELPYSESNSISQTSCTVPSPQTDQPPPLNLEKVKPIQVLSVSDKENSHPAIPAVLILGGKESSDQSTARKFSVSSAWGRSRASSLNMKDTLVYENLPAMQILQAKIKNSPRNEKVKEDTEVNSCQERKGCTSKWASSSELESETSGRSSDRMEASPPPQVMASKPVLSNFSTALPQQSSTAESSCEEKNPFQVKLRSTSLSLKYRNSSLQESKEAKRYSAEFNVEKEGLPLTSLKSEKAEAKKTSDVNATSFLTESLKAKSKASEQGSTKPPLPRKPILQHYFIAGTSTNIEKQEKVTKYPELKNEGKDLETKPSPPEVPAEKSVPSPVIAAADTARGTESQTVPAWITIAKQKQRVMEQELSKEDKLVAADKADAEKQIQEKERMEDVLRQQTDFTRNTSLPFPPAASSEEQRKETKSDMQESLPGGSLLSHHNPVQSSVLIEREDIKPLKKVSHSSPEQPSWMELAKKKSQAWSDMPQRIK</sequence>
<feature type="compositionally biased region" description="Polar residues" evidence="1">
    <location>
        <begin position="274"/>
        <end position="286"/>
    </location>
</feature>
<feature type="compositionally biased region" description="Polar residues" evidence="1">
    <location>
        <begin position="710"/>
        <end position="724"/>
    </location>
</feature>
<feature type="compositionally biased region" description="Basic residues" evidence="1">
    <location>
        <begin position="330"/>
        <end position="348"/>
    </location>
</feature>
<feature type="compositionally biased region" description="Polar residues" evidence="1">
    <location>
        <begin position="968"/>
        <end position="979"/>
    </location>
</feature>
<proteinExistence type="predicted"/>
<feature type="compositionally biased region" description="Polar residues" evidence="1">
    <location>
        <begin position="587"/>
        <end position="599"/>
    </location>
</feature>
<feature type="domain" description="DUF4592" evidence="2">
    <location>
        <begin position="208"/>
        <end position="343"/>
    </location>
</feature>
<dbReference type="PANTHER" id="PTHR47743">
    <property type="entry name" value="KIAA1210 / KIAA1211 FAMILY MEMBER"/>
    <property type="match status" value="1"/>
</dbReference>
<feature type="compositionally biased region" description="Basic and acidic residues" evidence="1">
    <location>
        <begin position="936"/>
        <end position="967"/>
    </location>
</feature>
<dbReference type="EMBL" id="OX395129">
    <property type="protein sequence ID" value="CAI5772115.1"/>
    <property type="molecule type" value="Genomic_DNA"/>
</dbReference>
<name>A0AA35K5N3_9SAUR</name>
<feature type="compositionally biased region" description="Basic and acidic residues" evidence="1">
    <location>
        <begin position="870"/>
        <end position="889"/>
    </location>
</feature>
<feature type="region of interest" description="Disordered" evidence="1">
    <location>
        <begin position="208"/>
        <end position="237"/>
    </location>
</feature>
<dbReference type="Pfam" id="PF15262">
    <property type="entry name" value="DUF4592"/>
    <property type="match status" value="1"/>
</dbReference>
<dbReference type="AlphaFoldDB" id="A0AA35K5N3"/>
<dbReference type="InterPro" id="IPR026713">
    <property type="entry name" value="CRACD-like"/>
</dbReference>
<feature type="compositionally biased region" description="Polar residues" evidence="1">
    <location>
        <begin position="350"/>
        <end position="360"/>
    </location>
</feature>
<feature type="compositionally biased region" description="Basic and acidic residues" evidence="1">
    <location>
        <begin position="988"/>
        <end position="998"/>
    </location>
</feature>
<feature type="compositionally biased region" description="Basic and acidic residues" evidence="1">
    <location>
        <begin position="687"/>
        <end position="706"/>
    </location>
</feature>
<feature type="region of interest" description="Disordered" evidence="1">
    <location>
        <begin position="870"/>
        <end position="918"/>
    </location>
</feature>
<feature type="region of interest" description="Disordered" evidence="1">
    <location>
        <begin position="686"/>
        <end position="740"/>
    </location>
</feature>
<evidence type="ECO:0000259" key="2">
    <source>
        <dbReference type="Pfam" id="PF15262"/>
    </source>
</evidence>
<feature type="region of interest" description="Disordered" evidence="1">
    <location>
        <begin position="936"/>
        <end position="1060"/>
    </location>
</feature>
<reference evidence="3" key="1">
    <citation type="submission" date="2022-12" db="EMBL/GenBank/DDBJ databases">
        <authorList>
            <person name="Alioto T."/>
            <person name="Alioto T."/>
            <person name="Gomez Garrido J."/>
        </authorList>
    </citation>
    <scope>NUCLEOTIDE SEQUENCE</scope>
</reference>
<feature type="region of interest" description="Disordered" evidence="1">
    <location>
        <begin position="587"/>
        <end position="606"/>
    </location>
</feature>
<evidence type="ECO:0000313" key="3">
    <source>
        <dbReference type="EMBL" id="CAI5772115.1"/>
    </source>
</evidence>
<gene>
    <name evidence="3" type="ORF">PODLI_1B007801</name>
</gene>
<evidence type="ECO:0000256" key="1">
    <source>
        <dbReference type="SAM" id="MobiDB-lite"/>
    </source>
</evidence>
<protein>
    <submittedName>
        <fullName evidence="3">KIAA1211 like</fullName>
    </submittedName>
</protein>
<feature type="region of interest" description="Disordered" evidence="1">
    <location>
        <begin position="258"/>
        <end position="288"/>
    </location>
</feature>
<dbReference type="InterPro" id="IPR028030">
    <property type="entry name" value="DUF4592"/>
</dbReference>
<feature type="region of interest" description="Disordered" evidence="1">
    <location>
        <begin position="814"/>
        <end position="854"/>
    </location>
</feature>
<feature type="region of interest" description="Disordered" evidence="1">
    <location>
        <begin position="330"/>
        <end position="370"/>
    </location>
</feature>
<keyword evidence="4" id="KW-1185">Reference proteome</keyword>
<evidence type="ECO:0000313" key="4">
    <source>
        <dbReference type="Proteomes" id="UP001178461"/>
    </source>
</evidence>
<feature type="region of interest" description="Disordered" evidence="1">
    <location>
        <begin position="112"/>
        <end position="138"/>
    </location>
</feature>
<accession>A0AA35K5N3</accession>
<feature type="compositionally biased region" description="Polar residues" evidence="1">
    <location>
        <begin position="117"/>
        <end position="138"/>
    </location>
</feature>
<organism evidence="3 4">
    <name type="scientific">Podarcis lilfordi</name>
    <name type="common">Lilford's wall lizard</name>
    <dbReference type="NCBI Taxonomy" id="74358"/>
    <lineage>
        <taxon>Eukaryota</taxon>
        <taxon>Metazoa</taxon>
        <taxon>Chordata</taxon>
        <taxon>Craniata</taxon>
        <taxon>Vertebrata</taxon>
        <taxon>Euteleostomi</taxon>
        <taxon>Lepidosauria</taxon>
        <taxon>Squamata</taxon>
        <taxon>Bifurcata</taxon>
        <taxon>Unidentata</taxon>
        <taxon>Episquamata</taxon>
        <taxon>Laterata</taxon>
        <taxon>Lacertibaenia</taxon>
        <taxon>Lacertidae</taxon>
        <taxon>Podarcis</taxon>
    </lineage>
</organism>
<dbReference type="PANTHER" id="PTHR47743:SF1">
    <property type="entry name" value="CRACD-LIKE PROTEIN"/>
    <property type="match status" value="1"/>
</dbReference>
<dbReference type="Proteomes" id="UP001178461">
    <property type="component" value="Chromosome 4"/>
</dbReference>